<proteinExistence type="predicted"/>
<accession>A0ABR2JGN3</accession>
<keyword evidence="1" id="KW-0732">Signal</keyword>
<evidence type="ECO:0000256" key="1">
    <source>
        <dbReference type="SAM" id="SignalP"/>
    </source>
</evidence>
<gene>
    <name evidence="2" type="ORF">PGQ11_001940</name>
</gene>
<evidence type="ECO:0000313" key="2">
    <source>
        <dbReference type="EMBL" id="KAK8876994.1"/>
    </source>
</evidence>
<name>A0ABR2JGN3_9PEZI</name>
<dbReference type="Proteomes" id="UP001390339">
    <property type="component" value="Unassembled WGS sequence"/>
</dbReference>
<sequence length="204" mass="22624">MLSQMPMLLVAAWIGLTTATPLDIESIQQHPMSMSTTSEDLKIPGHSPAYHCDDPSEDLFQISSFEFSPTRPRVGYYLDIYFWGYFTGSTGDVPWLNITGSINGREELEPMFSAPLCDINVFQEIDVPLPGGGHQGGDRMHRSCPPSISTQKKGYAQISSPAIPLYPFAVPAGRWNLTAEAFTQEGKRIFCIKGEFDLLGERDD</sequence>
<organism evidence="2 3">
    <name type="scientific">Apiospora arundinis</name>
    <dbReference type="NCBI Taxonomy" id="335852"/>
    <lineage>
        <taxon>Eukaryota</taxon>
        <taxon>Fungi</taxon>
        <taxon>Dikarya</taxon>
        <taxon>Ascomycota</taxon>
        <taxon>Pezizomycotina</taxon>
        <taxon>Sordariomycetes</taxon>
        <taxon>Xylariomycetidae</taxon>
        <taxon>Amphisphaeriales</taxon>
        <taxon>Apiosporaceae</taxon>
        <taxon>Apiospora</taxon>
    </lineage>
</organism>
<feature type="chain" id="PRO_5046814532" evidence="1">
    <location>
        <begin position="20"/>
        <end position="204"/>
    </location>
</feature>
<protein>
    <submittedName>
        <fullName evidence="2">MD-2-related lipid-recognition</fullName>
    </submittedName>
</protein>
<dbReference type="EMBL" id="JAPCWZ010000002">
    <property type="protein sequence ID" value="KAK8876994.1"/>
    <property type="molecule type" value="Genomic_DNA"/>
</dbReference>
<comment type="caution">
    <text evidence="2">The sequence shown here is derived from an EMBL/GenBank/DDBJ whole genome shotgun (WGS) entry which is preliminary data.</text>
</comment>
<evidence type="ECO:0000313" key="3">
    <source>
        <dbReference type="Proteomes" id="UP001390339"/>
    </source>
</evidence>
<keyword evidence="3" id="KW-1185">Reference proteome</keyword>
<feature type="signal peptide" evidence="1">
    <location>
        <begin position="1"/>
        <end position="19"/>
    </location>
</feature>
<reference evidence="2 3" key="1">
    <citation type="journal article" date="2024" name="IMA Fungus">
        <title>Apiospora arundinis, a panoply of carbohydrate-active enzymes and secondary metabolites.</title>
        <authorList>
            <person name="Sorensen T."/>
            <person name="Petersen C."/>
            <person name="Muurmann A.T."/>
            <person name="Christiansen J.V."/>
            <person name="Brundto M.L."/>
            <person name="Overgaard C.K."/>
            <person name="Boysen A.T."/>
            <person name="Wollenberg R.D."/>
            <person name="Larsen T.O."/>
            <person name="Sorensen J.L."/>
            <person name="Nielsen K.L."/>
            <person name="Sondergaard T.E."/>
        </authorList>
    </citation>
    <scope>NUCLEOTIDE SEQUENCE [LARGE SCALE GENOMIC DNA]</scope>
    <source>
        <strain evidence="2 3">AAU 773</strain>
    </source>
</reference>